<keyword evidence="3" id="KW-1185">Reference proteome</keyword>
<name>A0A1H9V4A4_9BACI</name>
<keyword evidence="1" id="KW-0472">Membrane</keyword>
<evidence type="ECO:0000256" key="1">
    <source>
        <dbReference type="SAM" id="Phobius"/>
    </source>
</evidence>
<protein>
    <submittedName>
        <fullName evidence="2">Pilus assembly protein Flp/PilA</fullName>
    </submittedName>
</protein>
<evidence type="ECO:0000313" key="2">
    <source>
        <dbReference type="EMBL" id="SES16566.1"/>
    </source>
</evidence>
<evidence type="ECO:0000313" key="3">
    <source>
        <dbReference type="Proteomes" id="UP000199687"/>
    </source>
</evidence>
<feature type="transmembrane region" description="Helical" evidence="1">
    <location>
        <begin position="32"/>
        <end position="51"/>
    </location>
</feature>
<dbReference type="RefSeq" id="WP_425431957.1">
    <property type="nucleotide sequence ID" value="NZ_FOGL01000021.1"/>
</dbReference>
<dbReference type="EMBL" id="FOGL01000021">
    <property type="protein sequence ID" value="SES16566.1"/>
    <property type="molecule type" value="Genomic_DNA"/>
</dbReference>
<dbReference type="Proteomes" id="UP000199687">
    <property type="component" value="Unassembled WGS sequence"/>
</dbReference>
<dbReference type="AlphaFoldDB" id="A0A1H9V4A4"/>
<gene>
    <name evidence="2" type="ORF">SAMN04487944_12143</name>
</gene>
<sequence>MIKYTKYKGDINMLNKIKGLFLSEKGQGMTEYGLILGLIAIAAIAGLVIAGDEISGLFNGFEGIFERETTTTTP</sequence>
<dbReference type="STRING" id="531814.SAMN04487944_12143"/>
<reference evidence="2 3" key="1">
    <citation type="submission" date="2016-10" db="EMBL/GenBank/DDBJ databases">
        <authorList>
            <person name="de Groot N.N."/>
        </authorList>
    </citation>
    <scope>NUCLEOTIDE SEQUENCE [LARGE SCALE GENOMIC DNA]</scope>
    <source>
        <strain evidence="2 3">CGMCC 1.7727</strain>
    </source>
</reference>
<keyword evidence="1" id="KW-0812">Transmembrane</keyword>
<organism evidence="2 3">
    <name type="scientific">Gracilibacillus ureilyticus</name>
    <dbReference type="NCBI Taxonomy" id="531814"/>
    <lineage>
        <taxon>Bacteria</taxon>
        <taxon>Bacillati</taxon>
        <taxon>Bacillota</taxon>
        <taxon>Bacilli</taxon>
        <taxon>Bacillales</taxon>
        <taxon>Bacillaceae</taxon>
        <taxon>Gracilibacillus</taxon>
    </lineage>
</organism>
<keyword evidence="1" id="KW-1133">Transmembrane helix</keyword>
<proteinExistence type="predicted"/>
<accession>A0A1H9V4A4</accession>